<name>A0A381TCL6_9ZZZZ</name>
<protein>
    <recommendedName>
        <fullName evidence="1">AB hydrolase-1 domain-containing protein</fullName>
    </recommendedName>
</protein>
<reference evidence="2" key="1">
    <citation type="submission" date="2018-05" db="EMBL/GenBank/DDBJ databases">
        <authorList>
            <person name="Lanie J.A."/>
            <person name="Ng W.-L."/>
            <person name="Kazmierczak K.M."/>
            <person name="Andrzejewski T.M."/>
            <person name="Davidsen T.M."/>
            <person name="Wayne K.J."/>
            <person name="Tettelin H."/>
            <person name="Glass J.I."/>
            <person name="Rusch D."/>
            <person name="Podicherti R."/>
            <person name="Tsui H.-C.T."/>
            <person name="Winkler M.E."/>
        </authorList>
    </citation>
    <scope>NUCLEOTIDE SEQUENCE</scope>
</reference>
<dbReference type="Pfam" id="PF00561">
    <property type="entry name" value="Abhydrolase_1"/>
    <property type="match status" value="1"/>
</dbReference>
<evidence type="ECO:0000313" key="2">
    <source>
        <dbReference type="EMBL" id="SVA13489.1"/>
    </source>
</evidence>
<feature type="domain" description="AB hydrolase-1" evidence="1">
    <location>
        <begin position="22"/>
        <end position="100"/>
    </location>
</feature>
<dbReference type="EMBL" id="UINC01004326">
    <property type="protein sequence ID" value="SVA13489.1"/>
    <property type="molecule type" value="Genomic_DNA"/>
</dbReference>
<dbReference type="PANTHER" id="PTHR43433">
    <property type="entry name" value="HYDROLASE, ALPHA/BETA FOLD FAMILY PROTEIN"/>
    <property type="match status" value="1"/>
</dbReference>
<accession>A0A381TCL6</accession>
<dbReference type="AlphaFoldDB" id="A0A381TCL6"/>
<dbReference type="Gene3D" id="3.40.50.1820">
    <property type="entry name" value="alpha/beta hydrolase"/>
    <property type="match status" value="1"/>
</dbReference>
<dbReference type="SUPFAM" id="SSF53474">
    <property type="entry name" value="alpha/beta-Hydrolases"/>
    <property type="match status" value="1"/>
</dbReference>
<feature type="non-terminal residue" evidence="2">
    <location>
        <position position="100"/>
    </location>
</feature>
<dbReference type="PANTHER" id="PTHR43433:SF5">
    <property type="entry name" value="AB HYDROLASE-1 DOMAIN-CONTAINING PROTEIN"/>
    <property type="match status" value="1"/>
</dbReference>
<proteinExistence type="predicted"/>
<dbReference type="InterPro" id="IPR000073">
    <property type="entry name" value="AB_hydrolase_1"/>
</dbReference>
<gene>
    <name evidence="2" type="ORF">METZ01_LOCUS66343</name>
</gene>
<organism evidence="2">
    <name type="scientific">marine metagenome</name>
    <dbReference type="NCBI Taxonomy" id="408172"/>
    <lineage>
        <taxon>unclassified sequences</taxon>
        <taxon>metagenomes</taxon>
        <taxon>ecological metagenomes</taxon>
    </lineage>
</organism>
<sequence>MPFIKTERIEFYYQMKGDGKNLLFISGTGGDLRLSPNAFDNNLKDNFQLLAYDQRGLGQTEIPDGPYTMKDYADDAACIIDKFGWKKILILGVSFGGMVA</sequence>
<evidence type="ECO:0000259" key="1">
    <source>
        <dbReference type="Pfam" id="PF00561"/>
    </source>
</evidence>
<dbReference type="InterPro" id="IPR050471">
    <property type="entry name" value="AB_hydrolase"/>
</dbReference>
<dbReference type="InterPro" id="IPR029058">
    <property type="entry name" value="AB_hydrolase_fold"/>
</dbReference>